<dbReference type="EMBL" id="FJUW01000003">
    <property type="protein sequence ID" value="CZS89979.1"/>
    <property type="molecule type" value="Genomic_DNA"/>
</dbReference>
<sequence>MAEDFISWPSYGYSNCRNLPHKAVWLHHLFVVVFYLDVGLFVSFLLTSILQYTLYPDIWTVMAVLPVQSLFQGTFPKALATIIDMIAFLYVSRMLLLLAVHIAQMRFSLHFTHSPNGRMYIHQATLQFVTIVWRQSIVAPVVASATGDIIASAFPYPQHILWTIIASNVFLGGGKLACHRKQTGPALPETNLSSLGSKAWFILAAF</sequence>
<keyword evidence="7 8" id="KW-0472">Membrane</keyword>
<evidence type="ECO:0000256" key="4">
    <source>
        <dbReference type="ARBA" id="ARBA00022475"/>
    </source>
</evidence>
<reference evidence="10" key="1">
    <citation type="submission" date="2016-03" db="EMBL/GenBank/DDBJ databases">
        <authorList>
            <person name="Ploux O."/>
        </authorList>
    </citation>
    <scope>NUCLEOTIDE SEQUENCE [LARGE SCALE GENOMIC DNA]</scope>
    <source>
        <strain evidence="10">UK7</strain>
    </source>
</reference>
<feature type="transmembrane region" description="Helical" evidence="8">
    <location>
        <begin position="78"/>
        <end position="100"/>
    </location>
</feature>
<evidence type="ECO:0000256" key="5">
    <source>
        <dbReference type="ARBA" id="ARBA00022692"/>
    </source>
</evidence>
<dbReference type="Pfam" id="PF03595">
    <property type="entry name" value="SLAC1"/>
    <property type="match status" value="1"/>
</dbReference>
<evidence type="ECO:0000256" key="6">
    <source>
        <dbReference type="ARBA" id="ARBA00022989"/>
    </source>
</evidence>
<dbReference type="PANTHER" id="PTHR31686">
    <property type="match status" value="1"/>
</dbReference>
<dbReference type="GO" id="GO:0005886">
    <property type="term" value="C:plasma membrane"/>
    <property type="evidence" value="ECO:0007669"/>
    <property type="project" value="UniProtKB-SubCell"/>
</dbReference>
<keyword evidence="6 8" id="KW-1133">Transmembrane helix</keyword>
<proteinExistence type="inferred from homology"/>
<evidence type="ECO:0000256" key="7">
    <source>
        <dbReference type="ARBA" id="ARBA00023136"/>
    </source>
</evidence>
<keyword evidence="3" id="KW-0813">Transport</keyword>
<feature type="transmembrane region" description="Helical" evidence="8">
    <location>
        <begin position="25"/>
        <end position="47"/>
    </location>
</feature>
<evidence type="ECO:0000256" key="2">
    <source>
        <dbReference type="ARBA" id="ARBA00008566"/>
    </source>
</evidence>
<keyword evidence="5 8" id="KW-0812">Transmembrane</keyword>
<dbReference type="PANTHER" id="PTHR31686:SF1">
    <property type="entry name" value="SULFITE EFFLUX PUMP SSU1"/>
    <property type="match status" value="1"/>
</dbReference>
<comment type="subcellular location">
    <subcellularLocation>
        <location evidence="1">Cell membrane</location>
        <topology evidence="1">Multi-pass membrane protein</topology>
    </subcellularLocation>
</comment>
<evidence type="ECO:0000256" key="8">
    <source>
        <dbReference type="SAM" id="Phobius"/>
    </source>
</evidence>
<protein>
    <submittedName>
        <fullName evidence="9">Uncharacterized protein</fullName>
    </submittedName>
</protein>
<organism evidence="9 10">
    <name type="scientific">Rhynchosporium graminicola</name>
    <dbReference type="NCBI Taxonomy" id="2792576"/>
    <lineage>
        <taxon>Eukaryota</taxon>
        <taxon>Fungi</taxon>
        <taxon>Dikarya</taxon>
        <taxon>Ascomycota</taxon>
        <taxon>Pezizomycotina</taxon>
        <taxon>Leotiomycetes</taxon>
        <taxon>Helotiales</taxon>
        <taxon>Ploettnerulaceae</taxon>
        <taxon>Rhynchosporium</taxon>
    </lineage>
</organism>
<evidence type="ECO:0000313" key="10">
    <source>
        <dbReference type="Proteomes" id="UP000178129"/>
    </source>
</evidence>
<evidence type="ECO:0000256" key="3">
    <source>
        <dbReference type="ARBA" id="ARBA00022448"/>
    </source>
</evidence>
<dbReference type="STRING" id="914237.A0A1E1JVZ6"/>
<dbReference type="InterPro" id="IPR004695">
    <property type="entry name" value="SLAC1/Mae1/Ssu1/TehA"/>
</dbReference>
<comment type="similarity">
    <text evidence="2">Belongs to the tellurite-resistance/dicarboxylate transporter (TDT) family.</text>
</comment>
<comment type="caution">
    <text evidence="9">The sequence shown here is derived from an EMBL/GenBank/DDBJ whole genome shotgun (WGS) entry which is preliminary data.</text>
</comment>
<dbReference type="Gene3D" id="1.50.10.150">
    <property type="entry name" value="Voltage-dependent anion channel"/>
    <property type="match status" value="1"/>
</dbReference>
<dbReference type="InParanoid" id="A0A1E1JVZ6"/>
<evidence type="ECO:0000256" key="1">
    <source>
        <dbReference type="ARBA" id="ARBA00004651"/>
    </source>
</evidence>
<keyword evidence="4" id="KW-1003">Cell membrane</keyword>
<keyword evidence="10" id="KW-1185">Reference proteome</keyword>
<dbReference type="InterPro" id="IPR038665">
    <property type="entry name" value="Voltage-dep_anion_channel_sf"/>
</dbReference>
<gene>
    <name evidence="9" type="ORF">RCO7_02324</name>
</gene>
<evidence type="ECO:0000313" key="9">
    <source>
        <dbReference type="EMBL" id="CZS89979.1"/>
    </source>
</evidence>
<accession>A0A1E1JVZ6</accession>
<dbReference type="InterPro" id="IPR051629">
    <property type="entry name" value="Sulfite_efflux_TDT"/>
</dbReference>
<dbReference type="Proteomes" id="UP000178129">
    <property type="component" value="Unassembled WGS sequence"/>
</dbReference>
<dbReference type="AlphaFoldDB" id="A0A1E1JVZ6"/>
<name>A0A1E1JVZ6_9HELO</name>
<dbReference type="GO" id="GO:0000319">
    <property type="term" value="F:sulfite transmembrane transporter activity"/>
    <property type="evidence" value="ECO:0007669"/>
    <property type="project" value="TreeGrafter"/>
</dbReference>